<evidence type="ECO:0000259" key="4">
    <source>
        <dbReference type="PROSITE" id="PS50814"/>
    </source>
</evidence>
<name>A0AA40KTD0_9HYME</name>
<dbReference type="PROSITE" id="PS50814">
    <property type="entry name" value="WIF"/>
    <property type="match status" value="1"/>
</dbReference>
<keyword evidence="1" id="KW-0732">Signal</keyword>
<protein>
    <recommendedName>
        <fullName evidence="4">WIF domain-containing protein</fullName>
    </recommendedName>
</protein>
<evidence type="ECO:0000313" key="6">
    <source>
        <dbReference type="Proteomes" id="UP001177670"/>
    </source>
</evidence>
<evidence type="ECO:0000256" key="1">
    <source>
        <dbReference type="ARBA" id="ARBA00022729"/>
    </source>
</evidence>
<dbReference type="EMBL" id="JAHYIQ010000005">
    <property type="protein sequence ID" value="KAK1132060.1"/>
    <property type="molecule type" value="Genomic_DNA"/>
</dbReference>
<dbReference type="Proteomes" id="UP001177670">
    <property type="component" value="Unassembled WGS sequence"/>
</dbReference>
<evidence type="ECO:0000256" key="2">
    <source>
        <dbReference type="ARBA" id="ARBA00023180"/>
    </source>
</evidence>
<keyword evidence="6" id="KW-1185">Reference proteome</keyword>
<dbReference type="InterPro" id="IPR003306">
    <property type="entry name" value="WIF"/>
</dbReference>
<accession>A0AA40KTD0</accession>
<reference evidence="5" key="1">
    <citation type="submission" date="2021-10" db="EMBL/GenBank/DDBJ databases">
        <title>Melipona bicolor Genome sequencing and assembly.</title>
        <authorList>
            <person name="Araujo N.S."/>
            <person name="Arias M.C."/>
        </authorList>
    </citation>
    <scope>NUCLEOTIDE SEQUENCE</scope>
    <source>
        <strain evidence="5">USP_2M_L1-L4_2017</strain>
        <tissue evidence="5">Whole body</tissue>
    </source>
</reference>
<dbReference type="InterPro" id="IPR038677">
    <property type="entry name" value="WIF_sf"/>
</dbReference>
<dbReference type="Pfam" id="PF02019">
    <property type="entry name" value="WIF"/>
    <property type="match status" value="1"/>
</dbReference>
<dbReference type="AlphaFoldDB" id="A0AA40KTD0"/>
<sequence length="145" mass="16372">MDTVRLVPRREVGCALAGEIASAEVVGIRYLMQKTGKGRRPMKPRGEGRRTKKKDQKQRHDCGGYGTLSSGLQAELFYVREGVINEYAIKFVVPVPAQVHKLHFTWENLAGRPVSFTKVSRADLWCNFFEIILLKRRISRVGKGG</sequence>
<gene>
    <name evidence="5" type="ORF">K0M31_016198</name>
</gene>
<dbReference type="Gene3D" id="2.60.40.2170">
    <property type="entry name" value="Wnt, WIF domain"/>
    <property type="match status" value="1"/>
</dbReference>
<keyword evidence="2" id="KW-0325">Glycoprotein</keyword>
<proteinExistence type="predicted"/>
<comment type="caution">
    <text evidence="5">The sequence shown here is derived from an EMBL/GenBank/DDBJ whole genome shotgun (WGS) entry which is preliminary data.</text>
</comment>
<evidence type="ECO:0000313" key="5">
    <source>
        <dbReference type="EMBL" id="KAK1132060.1"/>
    </source>
</evidence>
<feature type="domain" description="WIF" evidence="4">
    <location>
        <begin position="59"/>
        <end position="145"/>
    </location>
</feature>
<evidence type="ECO:0000256" key="3">
    <source>
        <dbReference type="SAM" id="MobiDB-lite"/>
    </source>
</evidence>
<organism evidence="5 6">
    <name type="scientific">Melipona bicolor</name>
    <dbReference type="NCBI Taxonomy" id="60889"/>
    <lineage>
        <taxon>Eukaryota</taxon>
        <taxon>Metazoa</taxon>
        <taxon>Ecdysozoa</taxon>
        <taxon>Arthropoda</taxon>
        <taxon>Hexapoda</taxon>
        <taxon>Insecta</taxon>
        <taxon>Pterygota</taxon>
        <taxon>Neoptera</taxon>
        <taxon>Endopterygota</taxon>
        <taxon>Hymenoptera</taxon>
        <taxon>Apocrita</taxon>
        <taxon>Aculeata</taxon>
        <taxon>Apoidea</taxon>
        <taxon>Anthophila</taxon>
        <taxon>Apidae</taxon>
        <taxon>Melipona</taxon>
    </lineage>
</organism>
<feature type="region of interest" description="Disordered" evidence="3">
    <location>
        <begin position="36"/>
        <end position="63"/>
    </location>
</feature>